<dbReference type="RefSeq" id="WP_386014697.1">
    <property type="nucleotide sequence ID" value="NZ_JBHTGG010000001.1"/>
</dbReference>
<feature type="compositionally biased region" description="Basic and acidic residues" evidence="1">
    <location>
        <begin position="128"/>
        <end position="137"/>
    </location>
</feature>
<evidence type="ECO:0000313" key="4">
    <source>
        <dbReference type="Proteomes" id="UP000578449"/>
    </source>
</evidence>
<evidence type="ECO:0000256" key="2">
    <source>
        <dbReference type="SAM" id="Phobius"/>
    </source>
</evidence>
<keyword evidence="4" id="KW-1185">Reference proteome</keyword>
<feature type="compositionally biased region" description="Low complexity" evidence="1">
    <location>
        <begin position="1"/>
        <end position="14"/>
    </location>
</feature>
<accession>A0A840P2M5</accession>
<comment type="caution">
    <text evidence="3">The sequence shown here is derived from an EMBL/GenBank/DDBJ whole genome shotgun (WGS) entry which is preliminary data.</text>
</comment>
<organism evidence="3 4">
    <name type="scientific">Thermocatellispora tengchongensis</name>
    <dbReference type="NCBI Taxonomy" id="1073253"/>
    <lineage>
        <taxon>Bacteria</taxon>
        <taxon>Bacillati</taxon>
        <taxon>Actinomycetota</taxon>
        <taxon>Actinomycetes</taxon>
        <taxon>Streptosporangiales</taxon>
        <taxon>Streptosporangiaceae</taxon>
        <taxon>Thermocatellispora</taxon>
    </lineage>
</organism>
<evidence type="ECO:0000256" key="1">
    <source>
        <dbReference type="SAM" id="MobiDB-lite"/>
    </source>
</evidence>
<evidence type="ECO:0000313" key="3">
    <source>
        <dbReference type="EMBL" id="MBB5135534.1"/>
    </source>
</evidence>
<dbReference type="Proteomes" id="UP000578449">
    <property type="component" value="Unassembled WGS sequence"/>
</dbReference>
<feature type="transmembrane region" description="Helical" evidence="2">
    <location>
        <begin position="85"/>
        <end position="114"/>
    </location>
</feature>
<name>A0A840P2M5_9ACTN</name>
<proteinExistence type="predicted"/>
<dbReference type="AlphaFoldDB" id="A0A840P2M5"/>
<feature type="region of interest" description="Disordered" evidence="1">
    <location>
        <begin position="118"/>
        <end position="137"/>
    </location>
</feature>
<keyword evidence="2" id="KW-0472">Membrane</keyword>
<keyword evidence="2" id="KW-0812">Transmembrane</keyword>
<dbReference type="EMBL" id="JACHGN010000011">
    <property type="protein sequence ID" value="MBB5135534.1"/>
    <property type="molecule type" value="Genomic_DNA"/>
</dbReference>
<reference evidence="3 4" key="1">
    <citation type="submission" date="2020-08" db="EMBL/GenBank/DDBJ databases">
        <title>Genomic Encyclopedia of Type Strains, Phase IV (KMG-IV): sequencing the most valuable type-strain genomes for metagenomic binning, comparative biology and taxonomic classification.</title>
        <authorList>
            <person name="Goeker M."/>
        </authorList>
    </citation>
    <scope>NUCLEOTIDE SEQUENCE [LARGE SCALE GENOMIC DNA]</scope>
    <source>
        <strain evidence="3 4">DSM 45615</strain>
    </source>
</reference>
<gene>
    <name evidence="3" type="ORF">HNP84_005278</name>
</gene>
<feature type="region of interest" description="Disordered" evidence="1">
    <location>
        <begin position="1"/>
        <end position="37"/>
    </location>
</feature>
<sequence>MTMARTTARRPATPAEDEVAKSRTAAPESVEKGAGGDAFTLNLPMVTIRARKPELPSVRLPDVRRELGHAVDIARTFLPPPERMVYYGGLAALAAVGVIDWPVAAAIGVGTIVVQRARQQGGNGESAARGRREAASR</sequence>
<keyword evidence="2" id="KW-1133">Transmembrane helix</keyword>
<protein>
    <submittedName>
        <fullName evidence="3">Uncharacterized protein</fullName>
    </submittedName>
</protein>